<dbReference type="AlphaFoldDB" id="A0A6S7J977"/>
<dbReference type="OrthoDB" id="5986817at2759"/>
<sequence length="178" mass="20889">MTLQWLLDLLDNTDVSSETSQDTAYDDMRNVDKLFEKGPVNTYREDCMLAEIVFNEFYIWIEKKNSHGIIDAIPELLDQLGKFVKTQVMNYNSTLQQDSVYYNLYITVFGLAMMKVLIQKAKLNDMNNGCVKDREACVIFTDSLQWVKELRKLDNKQCFYHFKLEEMTKFVLGETMTI</sequence>
<comment type="caution">
    <text evidence="1">The sequence shown here is derived from an EMBL/GenBank/DDBJ whole genome shotgun (WGS) entry which is preliminary data.</text>
</comment>
<dbReference type="EMBL" id="CACRXK020014663">
    <property type="protein sequence ID" value="CAB4027207.1"/>
    <property type="molecule type" value="Genomic_DNA"/>
</dbReference>
<reference evidence="1" key="1">
    <citation type="submission" date="2020-04" db="EMBL/GenBank/DDBJ databases">
        <authorList>
            <person name="Alioto T."/>
            <person name="Alioto T."/>
            <person name="Gomez Garrido J."/>
        </authorList>
    </citation>
    <scope>NUCLEOTIDE SEQUENCE</scope>
    <source>
        <strain evidence="1">A484AB</strain>
    </source>
</reference>
<evidence type="ECO:0000313" key="1">
    <source>
        <dbReference type="EMBL" id="CAB4027207.1"/>
    </source>
</evidence>
<gene>
    <name evidence="1" type="ORF">PACLA_8A071326</name>
</gene>
<accession>A0A6S7J977</accession>
<evidence type="ECO:0000313" key="2">
    <source>
        <dbReference type="Proteomes" id="UP001152795"/>
    </source>
</evidence>
<proteinExistence type="predicted"/>
<keyword evidence="2" id="KW-1185">Reference proteome</keyword>
<name>A0A6S7J977_PARCT</name>
<organism evidence="1 2">
    <name type="scientific">Paramuricea clavata</name>
    <name type="common">Red gorgonian</name>
    <name type="synonym">Violescent sea-whip</name>
    <dbReference type="NCBI Taxonomy" id="317549"/>
    <lineage>
        <taxon>Eukaryota</taxon>
        <taxon>Metazoa</taxon>
        <taxon>Cnidaria</taxon>
        <taxon>Anthozoa</taxon>
        <taxon>Octocorallia</taxon>
        <taxon>Malacalcyonacea</taxon>
        <taxon>Plexauridae</taxon>
        <taxon>Paramuricea</taxon>
    </lineage>
</organism>
<dbReference type="Proteomes" id="UP001152795">
    <property type="component" value="Unassembled WGS sequence"/>
</dbReference>
<protein>
    <submittedName>
        <fullName evidence="1">Uncharacterized protein</fullName>
    </submittedName>
</protein>